<dbReference type="SMART" id="SM00363">
    <property type="entry name" value="S4"/>
    <property type="match status" value="1"/>
</dbReference>
<protein>
    <recommendedName>
        <fullName evidence="5">Pseudouridine synthase</fullName>
        <ecNumber evidence="5">5.4.99.-</ecNumber>
    </recommendedName>
</protein>
<dbReference type="RefSeq" id="WP_338822852.1">
    <property type="nucleotide sequence ID" value="NZ_CP148067.1"/>
</dbReference>
<dbReference type="NCBIfam" id="TIGR00093">
    <property type="entry name" value="pseudouridine synthase"/>
    <property type="match status" value="1"/>
</dbReference>
<keyword evidence="3 5" id="KW-0413">Isomerase</keyword>
<keyword evidence="8" id="KW-1185">Reference proteome</keyword>
<dbReference type="InterPro" id="IPR020103">
    <property type="entry name" value="PsdUridine_synth_cat_dom_sf"/>
</dbReference>
<dbReference type="PROSITE" id="PS50889">
    <property type="entry name" value="S4"/>
    <property type="match status" value="1"/>
</dbReference>
<dbReference type="Gene3D" id="3.30.70.1560">
    <property type="entry name" value="Alpha-L RNA-binding motif"/>
    <property type="match status" value="1"/>
</dbReference>
<dbReference type="Gene3D" id="3.30.70.580">
    <property type="entry name" value="Pseudouridine synthase I, catalytic domain, N-terminal subdomain"/>
    <property type="match status" value="1"/>
</dbReference>
<dbReference type="InterPro" id="IPR050343">
    <property type="entry name" value="RsuA_PseudoU_synthase"/>
</dbReference>
<accession>A0ABZ2RVU2</accession>
<dbReference type="InterPro" id="IPR042092">
    <property type="entry name" value="PsdUridine_s_RsuA/RluB/E/F_cat"/>
</dbReference>
<keyword evidence="2 4" id="KW-0694">RNA-binding</keyword>
<dbReference type="EC" id="5.4.99.-" evidence="5"/>
<dbReference type="Gene3D" id="3.10.290.10">
    <property type="entry name" value="RNA-binding S4 domain"/>
    <property type="match status" value="1"/>
</dbReference>
<dbReference type="Pfam" id="PF00849">
    <property type="entry name" value="PseudoU_synth_2"/>
    <property type="match status" value="1"/>
</dbReference>
<dbReference type="InterPro" id="IPR000748">
    <property type="entry name" value="PsdUridine_synth_RsuA/RluB/E/F"/>
</dbReference>
<evidence type="ECO:0000256" key="5">
    <source>
        <dbReference type="RuleBase" id="RU003887"/>
    </source>
</evidence>
<feature type="domain" description="RNA-binding S4" evidence="6">
    <location>
        <begin position="2"/>
        <end position="63"/>
    </location>
</feature>
<evidence type="ECO:0000259" key="6">
    <source>
        <dbReference type="SMART" id="SM00363"/>
    </source>
</evidence>
<sequence>MIRIEKFIADTTGLSRSEIKKIISKKLIKVNGKIIEKPTKIDVLADYVEYNNEQLKYEKYQYFMFNKPAGYVCANYDKNDPTIFDLINLDREKYFSYGRLDKDTEGILIISNDGELCHKLLSPKHHVPKKYFVQVDKKFTEEFKITHPDIKIEDDIISKYDYEFIDDKHCFLTIYEGKFHQVKKMLGMFGYSVLYLKRVKIGNLSLDSKMKLGDIKKLNVEELALLKNEAK</sequence>
<dbReference type="SUPFAM" id="SSF55120">
    <property type="entry name" value="Pseudouridine synthase"/>
    <property type="match status" value="1"/>
</dbReference>
<dbReference type="PROSITE" id="PS01149">
    <property type="entry name" value="PSI_RSU"/>
    <property type="match status" value="1"/>
</dbReference>
<evidence type="ECO:0000256" key="4">
    <source>
        <dbReference type="PROSITE-ProRule" id="PRU00182"/>
    </source>
</evidence>
<dbReference type="InterPro" id="IPR006145">
    <property type="entry name" value="PsdUridine_synth_RsuA/RluA"/>
</dbReference>
<evidence type="ECO:0000313" key="7">
    <source>
        <dbReference type="EMBL" id="WXL29229.1"/>
    </source>
</evidence>
<gene>
    <name evidence="7" type="ORF">WG617_01075</name>
</gene>
<reference evidence="7" key="1">
    <citation type="submission" date="2024-03" db="EMBL/GenBank/DDBJ databases">
        <title>Complete genome sequence of Mycoplasma felifaucium Z921 isolated from the trachea of a cheetah.</title>
        <authorList>
            <person name="Spergser J."/>
        </authorList>
    </citation>
    <scope>NUCLEOTIDE SEQUENCE [LARGE SCALE GENOMIC DNA]</scope>
    <source>
        <strain evidence="7">Z921</strain>
    </source>
</reference>
<evidence type="ECO:0000256" key="1">
    <source>
        <dbReference type="ARBA" id="ARBA00008348"/>
    </source>
</evidence>
<evidence type="ECO:0000256" key="2">
    <source>
        <dbReference type="ARBA" id="ARBA00022884"/>
    </source>
</evidence>
<dbReference type="EMBL" id="CP148067">
    <property type="protein sequence ID" value="WXL29229.1"/>
    <property type="molecule type" value="Genomic_DNA"/>
</dbReference>
<dbReference type="PANTHER" id="PTHR47683:SF4">
    <property type="entry name" value="PSEUDOURIDINE SYNTHASE"/>
    <property type="match status" value="1"/>
</dbReference>
<dbReference type="Proteomes" id="UP001477443">
    <property type="component" value="Chromosome"/>
</dbReference>
<evidence type="ECO:0000313" key="8">
    <source>
        <dbReference type="Proteomes" id="UP001477443"/>
    </source>
</evidence>
<evidence type="ECO:0000256" key="3">
    <source>
        <dbReference type="ARBA" id="ARBA00023235"/>
    </source>
</evidence>
<comment type="similarity">
    <text evidence="1 5">Belongs to the pseudouridine synthase RsuA family.</text>
</comment>
<organism evidence="7 8">
    <name type="scientific">Mycoplasmopsis felifaucium</name>
    <dbReference type="NCBI Taxonomy" id="35768"/>
    <lineage>
        <taxon>Bacteria</taxon>
        <taxon>Bacillati</taxon>
        <taxon>Mycoplasmatota</taxon>
        <taxon>Mycoplasmoidales</taxon>
        <taxon>Metamycoplasmataceae</taxon>
        <taxon>Mycoplasmopsis</taxon>
    </lineage>
</organism>
<dbReference type="InterPro" id="IPR020094">
    <property type="entry name" value="TruA/RsuA/RluB/E/F_N"/>
</dbReference>
<name>A0ABZ2RVU2_9BACT</name>
<proteinExistence type="inferred from homology"/>
<dbReference type="InterPro" id="IPR018496">
    <property type="entry name" value="PsdUridine_synth_RsuA/RluB_CS"/>
</dbReference>
<dbReference type="SUPFAM" id="SSF55174">
    <property type="entry name" value="Alpha-L RNA-binding motif"/>
    <property type="match status" value="1"/>
</dbReference>
<dbReference type="PANTHER" id="PTHR47683">
    <property type="entry name" value="PSEUDOURIDINE SYNTHASE FAMILY PROTEIN-RELATED"/>
    <property type="match status" value="1"/>
</dbReference>
<dbReference type="InterPro" id="IPR002942">
    <property type="entry name" value="S4_RNA-bd"/>
</dbReference>
<dbReference type="InterPro" id="IPR036986">
    <property type="entry name" value="S4_RNA-bd_sf"/>
</dbReference>
<dbReference type="Pfam" id="PF01479">
    <property type="entry name" value="S4"/>
    <property type="match status" value="1"/>
</dbReference>